<evidence type="ECO:0000313" key="2">
    <source>
        <dbReference type="EMBL" id="TQN42640.1"/>
    </source>
</evidence>
<dbReference type="Gene3D" id="3.30.750.24">
    <property type="entry name" value="STAS domain"/>
    <property type="match status" value="1"/>
</dbReference>
<dbReference type="AlphaFoldDB" id="A0A543PEY4"/>
<evidence type="ECO:0000313" key="3">
    <source>
        <dbReference type="Proteomes" id="UP000319865"/>
    </source>
</evidence>
<dbReference type="SUPFAM" id="SSF52091">
    <property type="entry name" value="SpoIIaa-like"/>
    <property type="match status" value="1"/>
</dbReference>
<dbReference type="PROSITE" id="PS50801">
    <property type="entry name" value="STAS"/>
    <property type="match status" value="1"/>
</dbReference>
<dbReference type="InterPro" id="IPR058548">
    <property type="entry name" value="MlaB-like_STAS"/>
</dbReference>
<comment type="caution">
    <text evidence="2">The sequence shown here is derived from an EMBL/GenBank/DDBJ whole genome shotgun (WGS) entry which is preliminary data.</text>
</comment>
<proteinExistence type="predicted"/>
<feature type="domain" description="STAS" evidence="1">
    <location>
        <begin position="196"/>
        <end position="292"/>
    </location>
</feature>
<keyword evidence="3" id="KW-1185">Reference proteome</keyword>
<dbReference type="EMBL" id="VFQE01000001">
    <property type="protein sequence ID" value="TQN42640.1"/>
    <property type="molecule type" value="Genomic_DNA"/>
</dbReference>
<gene>
    <name evidence="2" type="ORF">FHU33_2046</name>
</gene>
<sequence length="292" mass="30902">MRAHGVLTEIQEADAADHVCWVYGEDDAAFGRAVRRFLAAGLERGERLLAIGERVLDSIGTDGDGFSGAAALISRGALRTFTTAQAYEATGQFAAAEQRTFYDAATRAAIADGYTGLRVVADVSDLAADPLTRPRLVQWEHLADGFIAEGAGFTAMCAYSAGLTDEALADVATVHPLVHAPAGPPPFQVFFDDRHIAVSGSVDTFSADRLARVLASSPVGAQGAVLDVSRVEFMDVAASRVIARWALHLDAHSLLLDVRGASPVLRRMWHVLALGELAPVTFDGVRFDGVAA</sequence>
<dbReference type="Proteomes" id="UP000319865">
    <property type="component" value="Unassembled WGS sequence"/>
</dbReference>
<dbReference type="InterPro" id="IPR036513">
    <property type="entry name" value="STAS_dom_sf"/>
</dbReference>
<evidence type="ECO:0000259" key="1">
    <source>
        <dbReference type="PROSITE" id="PS50801"/>
    </source>
</evidence>
<accession>A0A543PEY4</accession>
<dbReference type="OrthoDB" id="5179750at2"/>
<organism evidence="2 3">
    <name type="scientific">Blastococcus colisei</name>
    <dbReference type="NCBI Taxonomy" id="1564162"/>
    <lineage>
        <taxon>Bacteria</taxon>
        <taxon>Bacillati</taxon>
        <taxon>Actinomycetota</taxon>
        <taxon>Actinomycetes</taxon>
        <taxon>Geodermatophilales</taxon>
        <taxon>Geodermatophilaceae</taxon>
        <taxon>Blastococcus</taxon>
    </lineage>
</organism>
<dbReference type="Pfam" id="PF13466">
    <property type="entry name" value="STAS_2"/>
    <property type="match status" value="1"/>
</dbReference>
<name>A0A543PEY4_9ACTN</name>
<dbReference type="RefSeq" id="WP_142025251.1">
    <property type="nucleotide sequence ID" value="NZ_VFQE01000001.1"/>
</dbReference>
<protein>
    <submittedName>
        <fullName evidence="2">STAS domain-containing protein</fullName>
    </submittedName>
</protein>
<dbReference type="InterPro" id="IPR025847">
    <property type="entry name" value="MEDS_domain"/>
</dbReference>
<dbReference type="InterPro" id="IPR002645">
    <property type="entry name" value="STAS_dom"/>
</dbReference>
<reference evidence="2 3" key="1">
    <citation type="submission" date="2019-06" db="EMBL/GenBank/DDBJ databases">
        <title>Sequencing the genomes of 1000 actinobacteria strains.</title>
        <authorList>
            <person name="Klenk H.-P."/>
        </authorList>
    </citation>
    <scope>NUCLEOTIDE SEQUENCE [LARGE SCALE GENOMIC DNA]</scope>
    <source>
        <strain evidence="2 3">DSM 46837</strain>
    </source>
</reference>
<dbReference type="Pfam" id="PF14417">
    <property type="entry name" value="MEDS"/>
    <property type="match status" value="1"/>
</dbReference>